<accession>M2NGF9</accession>
<evidence type="ECO:0000313" key="1">
    <source>
        <dbReference type="EMBL" id="EMC98399.1"/>
    </source>
</evidence>
<dbReference type="GeneID" id="19114189"/>
<name>M2NGF9_BAUPA</name>
<organism evidence="1 2">
    <name type="scientific">Baudoinia panamericana (strain UAMH 10762)</name>
    <name type="common">Angels' share fungus</name>
    <name type="synonym">Baudoinia compniacensis (strain UAMH 10762)</name>
    <dbReference type="NCBI Taxonomy" id="717646"/>
    <lineage>
        <taxon>Eukaryota</taxon>
        <taxon>Fungi</taxon>
        <taxon>Dikarya</taxon>
        <taxon>Ascomycota</taxon>
        <taxon>Pezizomycotina</taxon>
        <taxon>Dothideomycetes</taxon>
        <taxon>Dothideomycetidae</taxon>
        <taxon>Mycosphaerellales</taxon>
        <taxon>Teratosphaeriaceae</taxon>
        <taxon>Baudoinia</taxon>
    </lineage>
</organism>
<evidence type="ECO:0000313" key="2">
    <source>
        <dbReference type="Proteomes" id="UP000011761"/>
    </source>
</evidence>
<sequence length="88" mass="9303">MLANEGSTSDLRCIVKNPSAEKDPTAALLAARYTVIFAHDKRKETLLKSVGSSIALVESHQSEQACSHGVVAFTVPFVAADLSTSEPS</sequence>
<proteinExistence type="predicted"/>
<dbReference type="RefSeq" id="XP_007675036.1">
    <property type="nucleotide sequence ID" value="XM_007676846.1"/>
</dbReference>
<dbReference type="KEGG" id="bcom:BAUCODRAFT_423743"/>
<reference evidence="1 2" key="1">
    <citation type="journal article" date="2012" name="PLoS Pathog.">
        <title>Diverse lifestyles and strategies of plant pathogenesis encoded in the genomes of eighteen Dothideomycetes fungi.</title>
        <authorList>
            <person name="Ohm R.A."/>
            <person name="Feau N."/>
            <person name="Henrissat B."/>
            <person name="Schoch C.L."/>
            <person name="Horwitz B.A."/>
            <person name="Barry K.W."/>
            <person name="Condon B.J."/>
            <person name="Copeland A.C."/>
            <person name="Dhillon B."/>
            <person name="Glaser F."/>
            <person name="Hesse C.N."/>
            <person name="Kosti I."/>
            <person name="LaButti K."/>
            <person name="Lindquist E.A."/>
            <person name="Lucas S."/>
            <person name="Salamov A.A."/>
            <person name="Bradshaw R.E."/>
            <person name="Ciuffetti L."/>
            <person name="Hamelin R.C."/>
            <person name="Kema G.H.J."/>
            <person name="Lawrence C."/>
            <person name="Scott J.A."/>
            <person name="Spatafora J.W."/>
            <person name="Turgeon B.G."/>
            <person name="de Wit P.J.G.M."/>
            <person name="Zhong S."/>
            <person name="Goodwin S.B."/>
            <person name="Grigoriev I.V."/>
        </authorList>
    </citation>
    <scope>NUCLEOTIDE SEQUENCE [LARGE SCALE GENOMIC DNA]</scope>
    <source>
        <strain evidence="1 2">UAMH 10762</strain>
    </source>
</reference>
<dbReference type="EMBL" id="KB445553">
    <property type="protein sequence ID" value="EMC98399.1"/>
    <property type="molecule type" value="Genomic_DNA"/>
</dbReference>
<protein>
    <submittedName>
        <fullName evidence="1">Uncharacterized protein</fullName>
    </submittedName>
</protein>
<dbReference type="AlphaFoldDB" id="M2NGF9"/>
<dbReference type="Proteomes" id="UP000011761">
    <property type="component" value="Unassembled WGS sequence"/>
</dbReference>
<keyword evidence="2" id="KW-1185">Reference proteome</keyword>
<dbReference type="HOGENOM" id="CLU_2468699_0_0_1"/>
<gene>
    <name evidence="1" type="ORF">BAUCODRAFT_423743</name>
</gene>